<organism evidence="4 5">
    <name type="scientific">Pseudoprevotella muciniphila</name>
    <dbReference type="NCBI Taxonomy" id="2133944"/>
    <lineage>
        <taxon>Bacteria</taxon>
        <taxon>Pseudomonadati</taxon>
        <taxon>Bacteroidota</taxon>
        <taxon>Bacteroidia</taxon>
        <taxon>Bacteroidales</taxon>
        <taxon>Prevotellaceae</taxon>
        <taxon>Pseudoprevotella</taxon>
    </lineage>
</organism>
<keyword evidence="2" id="KW-0732">Signal</keyword>
<dbReference type="InterPro" id="IPR002563">
    <property type="entry name" value="Flavin_Rdtase-like_dom"/>
</dbReference>
<gene>
    <name evidence="4" type="ORF">C7Y71_008190</name>
</gene>
<reference evidence="4 5" key="1">
    <citation type="submission" date="2018-11" db="EMBL/GenBank/DDBJ databases">
        <authorList>
            <person name="Na S.W."/>
            <person name="Baik M."/>
        </authorList>
    </citation>
    <scope>NUCLEOTIDE SEQUENCE [LARGE SCALE GENOMIC DNA]</scope>
    <source>
        <strain evidence="4 5">E39</strain>
    </source>
</reference>
<dbReference type="InterPro" id="IPR052174">
    <property type="entry name" value="Flavoredoxin"/>
</dbReference>
<dbReference type="GO" id="GO:0010181">
    <property type="term" value="F:FMN binding"/>
    <property type="evidence" value="ECO:0007669"/>
    <property type="project" value="InterPro"/>
</dbReference>
<evidence type="ECO:0000256" key="1">
    <source>
        <dbReference type="ARBA" id="ARBA00038054"/>
    </source>
</evidence>
<feature type="domain" description="Flavin reductase like" evidence="3">
    <location>
        <begin position="52"/>
        <end position="192"/>
    </location>
</feature>
<evidence type="ECO:0000313" key="5">
    <source>
        <dbReference type="Proteomes" id="UP000249375"/>
    </source>
</evidence>
<keyword evidence="5" id="KW-1185">Reference proteome</keyword>
<dbReference type="RefSeq" id="WP_111898068.1">
    <property type="nucleotide sequence ID" value="NZ_CP033459.1"/>
</dbReference>
<evidence type="ECO:0000256" key="2">
    <source>
        <dbReference type="SAM" id="SignalP"/>
    </source>
</evidence>
<accession>A0A5P8E7Y3</accession>
<name>A0A5P8E7Y3_9BACT</name>
<dbReference type="GO" id="GO:0016646">
    <property type="term" value="F:oxidoreductase activity, acting on the CH-NH group of donors, NAD or NADP as acceptor"/>
    <property type="evidence" value="ECO:0007669"/>
    <property type="project" value="UniProtKB-ARBA"/>
</dbReference>
<dbReference type="AlphaFoldDB" id="A0A5P8E7Y3"/>
<dbReference type="PANTHER" id="PTHR43567">
    <property type="entry name" value="FLAVOREDOXIN-RELATED-RELATED"/>
    <property type="match status" value="1"/>
</dbReference>
<sequence length="194" mass="21826">MKKFLITALLAAMMIAPSTMSAQEENGFKKFSVEEAFEDNGFQWFRDAQLLCAGNRQQANAMTIGWGGIGTLWRRTALTVYVAEQRYTKQFMDSAEYFTVMSFDMKDSNVLHYMGTKSGRDGDKAQALGLHTAYTANGTPYYTEATMVIECKIMYAAPFDPQGFKSDVPKNMYTNFPAGIHSMYIGEVVNAWKK</sequence>
<dbReference type="InterPro" id="IPR012349">
    <property type="entry name" value="Split_barrel_FMN-bd"/>
</dbReference>
<proteinExistence type="inferred from homology"/>
<dbReference type="KEGG" id="alq:C7Y71_008190"/>
<dbReference type="SUPFAM" id="SSF50475">
    <property type="entry name" value="FMN-binding split barrel"/>
    <property type="match status" value="1"/>
</dbReference>
<evidence type="ECO:0000313" key="4">
    <source>
        <dbReference type="EMBL" id="QFQ13000.1"/>
    </source>
</evidence>
<dbReference type="PANTHER" id="PTHR43567:SF5">
    <property type="entry name" value="HYPOTHETICAL CYTOSOLIC PROTEIN"/>
    <property type="match status" value="1"/>
</dbReference>
<protein>
    <submittedName>
        <fullName evidence="4">Flavin reductase family protein</fullName>
    </submittedName>
</protein>
<dbReference type="Proteomes" id="UP000249375">
    <property type="component" value="Chromosome"/>
</dbReference>
<feature type="signal peptide" evidence="2">
    <location>
        <begin position="1"/>
        <end position="22"/>
    </location>
</feature>
<feature type="chain" id="PRO_5024442933" evidence="2">
    <location>
        <begin position="23"/>
        <end position="194"/>
    </location>
</feature>
<evidence type="ECO:0000259" key="3">
    <source>
        <dbReference type="Pfam" id="PF01613"/>
    </source>
</evidence>
<dbReference type="OrthoDB" id="9791490at2"/>
<comment type="similarity">
    <text evidence="1">Belongs to the flavoredoxin family.</text>
</comment>
<dbReference type="EMBL" id="CP033459">
    <property type="protein sequence ID" value="QFQ13000.1"/>
    <property type="molecule type" value="Genomic_DNA"/>
</dbReference>
<dbReference type="Gene3D" id="2.30.110.10">
    <property type="entry name" value="Electron Transport, Fmn-binding Protein, Chain A"/>
    <property type="match status" value="1"/>
</dbReference>
<dbReference type="Pfam" id="PF01613">
    <property type="entry name" value="Flavin_Reduct"/>
    <property type="match status" value="1"/>
</dbReference>